<proteinExistence type="predicted"/>
<protein>
    <recommendedName>
        <fullName evidence="3">RNA ligase domain-containing protein</fullName>
    </recommendedName>
</protein>
<dbReference type="Gene3D" id="3.30.470.30">
    <property type="entry name" value="DNA ligase/mRNA capping enzyme"/>
    <property type="match status" value="1"/>
</dbReference>
<reference evidence="1 2" key="1">
    <citation type="submission" date="2018-12" db="EMBL/GenBank/DDBJ databases">
        <title>Draft Genome Sequence of Chryseobacterium arthrosphaerae strain ED882-96 Isolated from the Blood of a Patient with Liver Cirrhosis in Taiwan.</title>
        <authorList>
            <person name="Lin J.-N."/>
            <person name="Lai C.-H."/>
            <person name="Yang C.-H."/>
            <person name="Huang Y.-H."/>
        </authorList>
    </citation>
    <scope>NUCLEOTIDE SEQUENCE [LARGE SCALE GENOMIC DNA]</scope>
    <source>
        <strain evidence="1 2">ED882-96</strain>
        <plasmid evidence="1 2">unnamed</plasmid>
    </source>
</reference>
<geneLocation type="plasmid" evidence="1">
    <name>unnamed</name>
</geneLocation>
<dbReference type="AlphaFoldDB" id="A0A3S0NN33"/>
<organism evidence="1 2">
    <name type="scientific">Chryseobacterium arthrosphaerae</name>
    <dbReference type="NCBI Taxonomy" id="651561"/>
    <lineage>
        <taxon>Bacteria</taxon>
        <taxon>Pseudomonadati</taxon>
        <taxon>Bacteroidota</taxon>
        <taxon>Flavobacteriia</taxon>
        <taxon>Flavobacteriales</taxon>
        <taxon>Weeksellaceae</taxon>
        <taxon>Chryseobacterium group</taxon>
        <taxon>Chryseobacterium</taxon>
    </lineage>
</organism>
<evidence type="ECO:0008006" key="3">
    <source>
        <dbReference type="Google" id="ProtNLM"/>
    </source>
</evidence>
<dbReference type="Proteomes" id="UP000276953">
    <property type="component" value="Plasmid unnamed"/>
</dbReference>
<keyword evidence="1" id="KW-0614">Plasmid</keyword>
<sequence length="84" mass="9556">MQKGIEYAPHNDFYAFDIKLNGITYLDTEIINRIFEETGFSMQEPCSRNAGGSFEVSQCFNSKIPGWFGLPELNNMCEGPLLRL</sequence>
<evidence type="ECO:0000313" key="1">
    <source>
        <dbReference type="EMBL" id="RTZ48417.1"/>
    </source>
</evidence>
<dbReference type="EMBL" id="RYFC01000002">
    <property type="protein sequence ID" value="RTZ48417.1"/>
    <property type="molecule type" value="Genomic_DNA"/>
</dbReference>
<comment type="caution">
    <text evidence="1">The sequence shown here is derived from an EMBL/GenBank/DDBJ whole genome shotgun (WGS) entry which is preliminary data.</text>
</comment>
<gene>
    <name evidence="1" type="ORF">EJ377_12535</name>
</gene>
<accession>A0A3S0NN33</accession>
<name>A0A3S0NN33_9FLAO</name>
<dbReference type="Gene3D" id="3.30.1490.70">
    <property type="match status" value="1"/>
</dbReference>
<dbReference type="SUPFAM" id="SSF56091">
    <property type="entry name" value="DNA ligase/mRNA capping enzyme, catalytic domain"/>
    <property type="match status" value="1"/>
</dbReference>
<evidence type="ECO:0000313" key="2">
    <source>
        <dbReference type="Proteomes" id="UP000276953"/>
    </source>
</evidence>